<comment type="caution">
    <text evidence="2">The sequence shown here is derived from an EMBL/GenBank/DDBJ whole genome shotgun (WGS) entry which is preliminary data.</text>
</comment>
<sequence length="178" mass="18607">MRSHRDVIAGLAVLVPVALVAACAGEVRTGPPPAAEPAPTTTTVHHPVDRSTAPSPFIVSYDGHALELGPHTYCNATECVDGVDLEPEPIGSPGEIRVEVTERGLAELDVQATDDVLPDGTMKEDADWSRLPAQPQGGGVWLVRPDAPAGDYLVSLSARGDSGDMVADLRWEIVDAAG</sequence>
<dbReference type="RefSeq" id="WP_201845862.1">
    <property type="nucleotide sequence ID" value="NZ_JABBYC010000007.1"/>
</dbReference>
<keyword evidence="3" id="KW-1185">Reference proteome</keyword>
<dbReference type="Proteomes" id="UP000675409">
    <property type="component" value="Unassembled WGS sequence"/>
</dbReference>
<dbReference type="EMBL" id="JABBYC010000007">
    <property type="protein sequence ID" value="MBL0886027.1"/>
    <property type="molecule type" value="Genomic_DNA"/>
</dbReference>
<accession>A0ABS1LIJ6</accession>
<organism evidence="2 3">
    <name type="scientific">Myceligenerans indicum</name>
    <dbReference type="NCBI Taxonomy" id="2593663"/>
    <lineage>
        <taxon>Bacteria</taxon>
        <taxon>Bacillati</taxon>
        <taxon>Actinomycetota</taxon>
        <taxon>Actinomycetes</taxon>
        <taxon>Micrococcales</taxon>
        <taxon>Promicromonosporaceae</taxon>
        <taxon>Myceligenerans</taxon>
    </lineage>
</organism>
<name>A0ABS1LIJ6_9MICO</name>
<dbReference type="PROSITE" id="PS51257">
    <property type="entry name" value="PROKAR_LIPOPROTEIN"/>
    <property type="match status" value="1"/>
</dbReference>
<feature type="region of interest" description="Disordered" evidence="1">
    <location>
        <begin position="30"/>
        <end position="51"/>
    </location>
</feature>
<evidence type="ECO:0000313" key="3">
    <source>
        <dbReference type="Proteomes" id="UP000675409"/>
    </source>
</evidence>
<protein>
    <recommendedName>
        <fullName evidence="4">Lipoprotein</fullName>
    </recommendedName>
</protein>
<reference evidence="2 3" key="1">
    <citation type="journal article" date="2021" name="Arch. Microbiol.">
        <title>Myceligenerans indicum sp. nov., an actinobacterium isolated from mangrove sediment of Sundarbans, India.</title>
        <authorList>
            <person name="Asha K."/>
            <person name="Bhadury P."/>
        </authorList>
    </citation>
    <scope>NUCLEOTIDE SEQUENCE [LARGE SCALE GENOMIC DNA]</scope>
    <source>
        <strain evidence="2 3">I2</strain>
    </source>
</reference>
<evidence type="ECO:0000313" key="2">
    <source>
        <dbReference type="EMBL" id="MBL0886027.1"/>
    </source>
</evidence>
<proteinExistence type="predicted"/>
<evidence type="ECO:0000256" key="1">
    <source>
        <dbReference type="SAM" id="MobiDB-lite"/>
    </source>
</evidence>
<gene>
    <name evidence="2" type="ORF">HGK34_07015</name>
</gene>
<evidence type="ECO:0008006" key="4">
    <source>
        <dbReference type="Google" id="ProtNLM"/>
    </source>
</evidence>